<sequence length="701" mass="73674">MTKLYMNPEKLAGKIEAMWALAMSATVAKSRIDDQSEQLHDPMKAVSIDVHLTSIQTAIDAVNARASDIAKCKNVIEDLNSNGVTVADSSGGITVEIPTEANVTSSETLSQWAQGATDAHDLKNLDNGGRLPSGRSYDDLVKSIEANKENTTYANGLVDTIGPENLIRISLDVRETFGANMRYFRKASVRPGSGSEIDKLLGVALSTASGTWSAEKSEIVANKIVSSVDEEGEWDRITILNAILGDHDANGDHVNDLKFGKDFLVSLGNGLEELPWETMATYSNIGVKSLAGKGNSDVVIGPHHLSGVLDAMGNNPDAALDFLAPEGSIPDGSRAGGNMNRMHELSERRWDKKGFAALTAAIASASAHRASDDSTMAARADDLAGHAVHYLVKNTEEGLYSDAAKARLGVLLANCAPEVESVLCGATASGVGPHPEQIPAASSDDFNTLIYRVIDNEDAAGTISAGIAQHARSVANADIAANAGNRAEQIDGINDAYVPAAEAIGALGGMADAKAGEARDDHAARTASAQTAIGVFTTVVTAGLTSAGGSAATFMRSPAGGAATSVATTLLSPVIADIMVPKTESPESKMMKSDADSALWAMAVQSAANSGDVTGDDGLISQEDLKKFSGEYSWIVRDADGTYRMDLSSADSDAYNKVRTWTRSMDGTPNEDIHEGLSNDFNGSYSRGEQRGYEISKEIER</sequence>
<gene>
    <name evidence="3" type="ORF">MANAM107_05260</name>
</gene>
<dbReference type="EMBL" id="AP025017">
    <property type="protein sequence ID" value="BDA63692.1"/>
    <property type="molecule type" value="Genomic_DNA"/>
</dbReference>
<dbReference type="Pfam" id="PF20211">
    <property type="entry name" value="DUF6571"/>
    <property type="match status" value="1"/>
</dbReference>
<accession>A0ABN6K261</accession>
<proteinExistence type="predicted"/>
<dbReference type="Proteomes" id="UP000824496">
    <property type="component" value="Chromosome"/>
</dbReference>
<evidence type="ECO:0000259" key="2">
    <source>
        <dbReference type="Pfam" id="PF20211"/>
    </source>
</evidence>
<evidence type="ECO:0000313" key="3">
    <source>
        <dbReference type="EMBL" id="BDA63692.1"/>
    </source>
</evidence>
<name>A0ABN6K261_9ACTO</name>
<protein>
    <recommendedName>
        <fullName evidence="2">DUF6571 domain-containing protein</fullName>
    </recommendedName>
</protein>
<evidence type="ECO:0000313" key="4">
    <source>
        <dbReference type="Proteomes" id="UP000824496"/>
    </source>
</evidence>
<feature type="compositionally biased region" description="Basic and acidic residues" evidence="1">
    <location>
        <begin position="688"/>
        <end position="701"/>
    </location>
</feature>
<dbReference type="RefSeq" id="WP_223910756.1">
    <property type="nucleotide sequence ID" value="NZ_AP025017.1"/>
</dbReference>
<feature type="region of interest" description="Disordered" evidence="1">
    <location>
        <begin position="664"/>
        <end position="701"/>
    </location>
</feature>
<evidence type="ECO:0000256" key="1">
    <source>
        <dbReference type="SAM" id="MobiDB-lite"/>
    </source>
</evidence>
<reference evidence="3 4" key="1">
    <citation type="submission" date="2021-08" db="EMBL/GenBank/DDBJ databases">
        <title>Whole genome sequence of novel Actinomyces species strain MAS-1.</title>
        <authorList>
            <person name="Saito M."/>
            <person name="Kuwahara N."/>
            <person name="Takizawa T."/>
            <person name="Gotouda H."/>
            <person name="Ochiai T."/>
        </authorList>
    </citation>
    <scope>NUCLEOTIDE SEQUENCE [LARGE SCALE GENOMIC DNA]</scope>
    <source>
        <strain evidence="3 4">MAS-1</strain>
    </source>
</reference>
<feature type="domain" description="DUF6571" evidence="2">
    <location>
        <begin position="1"/>
        <end position="691"/>
    </location>
</feature>
<organism evidence="3 4">
    <name type="scientific">Actinomyces capricornis</name>
    <dbReference type="NCBI Taxonomy" id="2755559"/>
    <lineage>
        <taxon>Bacteria</taxon>
        <taxon>Bacillati</taxon>
        <taxon>Actinomycetota</taxon>
        <taxon>Actinomycetes</taxon>
        <taxon>Actinomycetales</taxon>
        <taxon>Actinomycetaceae</taxon>
        <taxon>Actinomyces</taxon>
    </lineage>
</organism>
<dbReference type="InterPro" id="IPR046701">
    <property type="entry name" value="DUF6571"/>
</dbReference>
<keyword evidence="4" id="KW-1185">Reference proteome</keyword>